<evidence type="ECO:0000313" key="8">
    <source>
        <dbReference type="Proteomes" id="UP000261080"/>
    </source>
</evidence>
<dbReference type="PANTHER" id="PTHR33545">
    <property type="entry name" value="UPF0750 MEMBRANE PROTEIN YITT-RELATED"/>
    <property type="match status" value="1"/>
</dbReference>
<gene>
    <name evidence="7" type="ORF">DW016_09470</name>
</gene>
<keyword evidence="3 6" id="KW-0812">Transmembrane</keyword>
<proteinExistence type="predicted"/>
<dbReference type="InterPro" id="IPR051461">
    <property type="entry name" value="UPF0750_membrane"/>
</dbReference>
<dbReference type="RefSeq" id="WP_117493563.1">
    <property type="nucleotide sequence ID" value="NZ_CALBAT010000032.1"/>
</dbReference>
<keyword evidence="4 6" id="KW-1133">Transmembrane helix</keyword>
<evidence type="ECO:0008006" key="9">
    <source>
        <dbReference type="Google" id="ProtNLM"/>
    </source>
</evidence>
<reference evidence="7 8" key="1">
    <citation type="submission" date="2018-08" db="EMBL/GenBank/DDBJ databases">
        <title>A genome reference for cultivated species of the human gut microbiota.</title>
        <authorList>
            <person name="Zou Y."/>
            <person name="Xue W."/>
            <person name="Luo G."/>
        </authorList>
    </citation>
    <scope>NUCLEOTIDE SEQUENCE [LARGE SCALE GENOMIC DNA]</scope>
    <source>
        <strain evidence="7 8">AF37-2AT</strain>
    </source>
</reference>
<dbReference type="EMBL" id="QVLX01000004">
    <property type="protein sequence ID" value="RGE87144.1"/>
    <property type="molecule type" value="Genomic_DNA"/>
</dbReference>
<keyword evidence="8" id="KW-1185">Reference proteome</keyword>
<evidence type="ECO:0000256" key="6">
    <source>
        <dbReference type="SAM" id="Phobius"/>
    </source>
</evidence>
<evidence type="ECO:0000256" key="5">
    <source>
        <dbReference type="ARBA" id="ARBA00023136"/>
    </source>
</evidence>
<evidence type="ECO:0000256" key="2">
    <source>
        <dbReference type="ARBA" id="ARBA00022475"/>
    </source>
</evidence>
<accession>A0A3E3K1Y3</accession>
<dbReference type="InterPro" id="IPR003740">
    <property type="entry name" value="YitT"/>
</dbReference>
<keyword evidence="2" id="KW-1003">Cell membrane</keyword>
<comment type="subcellular location">
    <subcellularLocation>
        <location evidence="1">Cell membrane</location>
        <topology evidence="1">Multi-pass membrane protein</topology>
    </subcellularLocation>
</comment>
<sequence>MLFWIAIGAGIATFGIHNIHERTGITEGGVIGMMLFIHHWSGLPAGWITPVLDVSCYLLALRFLGTRFIKVSILSTFCVSTFYNLWELFPYLLPDLSDYPLAAAVFGGIFVGIGVGLIVRQGGSSGGDDALALSISKVTHWRLSRCYLFTDLVVLGLSISYIPIIHIVFSVVTVTLSSFLIDLVMMYGRDSQKKIINTSRSEQEC</sequence>
<name>A0A3E3K1Y3_9FIRM</name>
<evidence type="ECO:0000256" key="1">
    <source>
        <dbReference type="ARBA" id="ARBA00004651"/>
    </source>
</evidence>
<protein>
    <recommendedName>
        <fullName evidence="9">YitT family protein</fullName>
    </recommendedName>
</protein>
<dbReference type="GeneID" id="97192325"/>
<keyword evidence="5 6" id="KW-0472">Membrane</keyword>
<feature type="transmembrane region" description="Helical" evidence="6">
    <location>
        <begin position="71"/>
        <end position="93"/>
    </location>
</feature>
<evidence type="ECO:0000256" key="4">
    <source>
        <dbReference type="ARBA" id="ARBA00022989"/>
    </source>
</evidence>
<dbReference type="GO" id="GO:0005886">
    <property type="term" value="C:plasma membrane"/>
    <property type="evidence" value="ECO:0007669"/>
    <property type="project" value="UniProtKB-SubCell"/>
</dbReference>
<comment type="caution">
    <text evidence="7">The sequence shown here is derived from an EMBL/GenBank/DDBJ whole genome shotgun (WGS) entry which is preliminary data.</text>
</comment>
<organism evidence="7 8">
    <name type="scientific">Sellimonas intestinalis</name>
    <dbReference type="NCBI Taxonomy" id="1653434"/>
    <lineage>
        <taxon>Bacteria</taxon>
        <taxon>Bacillati</taxon>
        <taxon>Bacillota</taxon>
        <taxon>Clostridia</taxon>
        <taxon>Lachnospirales</taxon>
        <taxon>Lachnospiraceae</taxon>
        <taxon>Sellimonas</taxon>
    </lineage>
</organism>
<dbReference type="PANTHER" id="PTHR33545:SF10">
    <property type="entry name" value="UPF0750 MEMBRANE PROTEIN YPJC"/>
    <property type="match status" value="1"/>
</dbReference>
<dbReference type="Proteomes" id="UP000261080">
    <property type="component" value="Unassembled WGS sequence"/>
</dbReference>
<dbReference type="AlphaFoldDB" id="A0A3E3K1Y3"/>
<evidence type="ECO:0000256" key="3">
    <source>
        <dbReference type="ARBA" id="ARBA00022692"/>
    </source>
</evidence>
<feature type="transmembrane region" description="Helical" evidence="6">
    <location>
        <begin position="99"/>
        <end position="119"/>
    </location>
</feature>
<feature type="transmembrane region" description="Helical" evidence="6">
    <location>
        <begin position="45"/>
        <end position="64"/>
    </location>
</feature>
<dbReference type="Pfam" id="PF02588">
    <property type="entry name" value="YitT_membrane"/>
    <property type="match status" value="1"/>
</dbReference>
<evidence type="ECO:0000313" key="7">
    <source>
        <dbReference type="EMBL" id="RGE87144.1"/>
    </source>
</evidence>
<dbReference type="OrthoDB" id="3182000at2"/>